<evidence type="ECO:0000259" key="8">
    <source>
        <dbReference type="PROSITE" id="PS50198"/>
    </source>
</evidence>
<dbReference type="AlphaFoldDB" id="A0A382R826"/>
<dbReference type="Pfam" id="PF13145">
    <property type="entry name" value="Rotamase_2"/>
    <property type="match status" value="1"/>
</dbReference>
<evidence type="ECO:0000256" key="7">
    <source>
        <dbReference type="ARBA" id="ARBA00042775"/>
    </source>
</evidence>
<dbReference type="InterPro" id="IPR000297">
    <property type="entry name" value="PPIase_PpiC"/>
</dbReference>
<evidence type="ECO:0000256" key="3">
    <source>
        <dbReference type="ARBA" id="ARBA00022519"/>
    </source>
</evidence>
<evidence type="ECO:0000256" key="1">
    <source>
        <dbReference type="ARBA" id="ARBA00004382"/>
    </source>
</evidence>
<keyword evidence="2" id="KW-1003">Cell membrane</keyword>
<gene>
    <name evidence="9" type="ORF">METZ01_LOCUS345575</name>
</gene>
<keyword evidence="5" id="KW-0143">Chaperone</keyword>
<keyword evidence="4" id="KW-0472">Membrane</keyword>
<organism evidence="9">
    <name type="scientific">marine metagenome</name>
    <dbReference type="NCBI Taxonomy" id="408172"/>
    <lineage>
        <taxon>unclassified sequences</taxon>
        <taxon>metagenomes</taxon>
        <taxon>ecological metagenomes</taxon>
    </lineage>
</organism>
<keyword evidence="3" id="KW-0997">Cell inner membrane</keyword>
<protein>
    <recommendedName>
        <fullName evidence="6">Periplasmic chaperone PpiD</fullName>
    </recommendedName>
    <alternativeName>
        <fullName evidence="7">Periplasmic folding chaperone</fullName>
    </alternativeName>
</protein>
<evidence type="ECO:0000256" key="6">
    <source>
        <dbReference type="ARBA" id="ARBA00040743"/>
    </source>
</evidence>
<dbReference type="GO" id="GO:0003755">
    <property type="term" value="F:peptidyl-prolyl cis-trans isomerase activity"/>
    <property type="evidence" value="ECO:0007669"/>
    <property type="project" value="InterPro"/>
</dbReference>
<evidence type="ECO:0000256" key="2">
    <source>
        <dbReference type="ARBA" id="ARBA00022475"/>
    </source>
</evidence>
<dbReference type="GO" id="GO:0005886">
    <property type="term" value="C:plasma membrane"/>
    <property type="evidence" value="ECO:0007669"/>
    <property type="project" value="UniProtKB-SubCell"/>
</dbReference>
<reference evidence="9" key="1">
    <citation type="submission" date="2018-05" db="EMBL/GenBank/DDBJ databases">
        <authorList>
            <person name="Lanie J.A."/>
            <person name="Ng W.-L."/>
            <person name="Kazmierczak K.M."/>
            <person name="Andrzejewski T.M."/>
            <person name="Davidsen T.M."/>
            <person name="Wayne K.J."/>
            <person name="Tettelin H."/>
            <person name="Glass J.I."/>
            <person name="Rusch D."/>
            <person name="Podicherti R."/>
            <person name="Tsui H.-C.T."/>
            <person name="Winkler M.E."/>
        </authorList>
    </citation>
    <scope>NUCLEOTIDE SEQUENCE</scope>
</reference>
<dbReference type="PANTHER" id="PTHR47529">
    <property type="entry name" value="PEPTIDYL-PROLYL CIS-TRANS ISOMERASE D"/>
    <property type="match status" value="1"/>
</dbReference>
<name>A0A382R826_9ZZZZ</name>
<dbReference type="PANTHER" id="PTHR47529:SF1">
    <property type="entry name" value="PERIPLASMIC CHAPERONE PPID"/>
    <property type="match status" value="1"/>
</dbReference>
<dbReference type="PROSITE" id="PS50198">
    <property type="entry name" value="PPIC_PPIASE_2"/>
    <property type="match status" value="1"/>
</dbReference>
<accession>A0A382R826</accession>
<evidence type="ECO:0000313" key="9">
    <source>
        <dbReference type="EMBL" id="SVC92721.1"/>
    </source>
</evidence>
<evidence type="ECO:0000256" key="4">
    <source>
        <dbReference type="ARBA" id="ARBA00023136"/>
    </source>
</evidence>
<dbReference type="EMBL" id="UINC01119123">
    <property type="protein sequence ID" value="SVC92721.1"/>
    <property type="molecule type" value="Genomic_DNA"/>
</dbReference>
<dbReference type="SUPFAM" id="SSF54534">
    <property type="entry name" value="FKBP-like"/>
    <property type="match status" value="1"/>
</dbReference>
<dbReference type="InterPro" id="IPR052029">
    <property type="entry name" value="PpiD_chaperone"/>
</dbReference>
<sequence>IVQTPFGLHIIRLDGSRPEQVRPFEEVRGQLDQRITFERSEEIADQRAEELRVEVLRRANFEDLVSQFGLELRVSPLFSQLEGFSEVLSPEFTRQVFVAGRDRVSEPIRFGNGHIIFRVDEIVESHEPELAEVEDAVRSDLISQLAEERAAEVADEFAARLEQGEGFDVLAAEIAAPIQSTELIQRNGVVPDLGRQSALVLAAFDHAPGEGGGPVKVDRGYALFRVTAHVQPDWGQYATEGDALRNEMLNQRRSGLFESLVRELREQYTVVTYEDITAAIIS</sequence>
<dbReference type="Gene3D" id="3.10.50.40">
    <property type="match status" value="2"/>
</dbReference>
<comment type="subcellular location">
    <subcellularLocation>
        <location evidence="1">Cell inner membrane</location>
        <topology evidence="1">Single-pass type II membrane protein</topology>
        <orientation evidence="1">Periplasmic side</orientation>
    </subcellularLocation>
</comment>
<evidence type="ECO:0000256" key="5">
    <source>
        <dbReference type="ARBA" id="ARBA00023186"/>
    </source>
</evidence>
<feature type="domain" description="PpiC" evidence="8">
    <location>
        <begin position="107"/>
        <end position="228"/>
    </location>
</feature>
<dbReference type="InterPro" id="IPR046357">
    <property type="entry name" value="PPIase_dom_sf"/>
</dbReference>
<feature type="non-terminal residue" evidence="9">
    <location>
        <position position="1"/>
    </location>
</feature>
<proteinExistence type="predicted"/>